<sequence length="395" mass="44363">MNRKIIISINTAWNIYNFRSGLIRALTQHGYEVVALAPRDDYAHRLPALGCRFIDLPMDSNGTHPGRDLALLIRYFRVLREERPLAYLGYTVKPNVYGSMAAQLLHIPVINNIAGLGTTFINNSFLTRIVRMLYRVSLQRSGRIFFQNADDQKLFIESQLVQPDRTDRLPGSGMDLSRYQPSPPLPPYGRPFVFLLVSRMLKDKGIEEFAGAARIVRQGFPNVEFRLLGFVDSANSNSISMEQIRAWEEAGTVRYLGQTDDVRPHLSASDCVVLPSYREGIPRSLLEAAAMARPIITTDTVGCRDVVDHKVNGLLCKVRDTLDLAEKMNQMLRLPPATRMEMGMAGRRKVEAQFDEKEVIQKYLNAINDLAGAAPRPGEHIGRLVPVSGSDTRKP</sequence>
<evidence type="ECO:0000313" key="3">
    <source>
        <dbReference type="Proteomes" id="UP000197535"/>
    </source>
</evidence>
<protein>
    <submittedName>
        <fullName evidence="2">Glycosyl transferase</fullName>
    </submittedName>
</protein>
<dbReference type="Gene3D" id="3.40.50.2000">
    <property type="entry name" value="Glycogen Phosphorylase B"/>
    <property type="match status" value="2"/>
</dbReference>
<evidence type="ECO:0000313" key="2">
    <source>
        <dbReference type="EMBL" id="OWW18562.1"/>
    </source>
</evidence>
<dbReference type="OrthoDB" id="7560678at2"/>
<organism evidence="2 3">
    <name type="scientific">Noviherbaspirillum denitrificans</name>
    <dbReference type="NCBI Taxonomy" id="1968433"/>
    <lineage>
        <taxon>Bacteria</taxon>
        <taxon>Pseudomonadati</taxon>
        <taxon>Pseudomonadota</taxon>
        <taxon>Betaproteobacteria</taxon>
        <taxon>Burkholderiales</taxon>
        <taxon>Oxalobacteraceae</taxon>
        <taxon>Noviherbaspirillum</taxon>
    </lineage>
</organism>
<gene>
    <name evidence="2" type="ORF">AYR66_00690</name>
</gene>
<evidence type="ECO:0000259" key="1">
    <source>
        <dbReference type="Pfam" id="PF13579"/>
    </source>
</evidence>
<keyword evidence="3" id="KW-1185">Reference proteome</keyword>
<reference evidence="2 3" key="1">
    <citation type="submission" date="2016-02" db="EMBL/GenBank/DDBJ databases">
        <authorList>
            <person name="Wen L."/>
            <person name="He K."/>
            <person name="Yang H."/>
        </authorList>
    </citation>
    <scope>NUCLEOTIDE SEQUENCE [LARGE SCALE GENOMIC DNA]</scope>
    <source>
        <strain evidence="2 3">TSA40</strain>
    </source>
</reference>
<dbReference type="RefSeq" id="WP_088710289.1">
    <property type="nucleotide sequence ID" value="NZ_LSTO01000003.1"/>
</dbReference>
<feature type="domain" description="Glycosyltransferase subfamily 4-like N-terminal" evidence="1">
    <location>
        <begin position="21"/>
        <end position="170"/>
    </location>
</feature>
<dbReference type="PANTHER" id="PTHR12526:SF638">
    <property type="entry name" value="SPORE COAT PROTEIN SA"/>
    <property type="match status" value="1"/>
</dbReference>
<dbReference type="AlphaFoldDB" id="A0A254TBB1"/>
<dbReference type="Pfam" id="PF13579">
    <property type="entry name" value="Glyco_trans_4_4"/>
    <property type="match status" value="1"/>
</dbReference>
<comment type="caution">
    <text evidence="2">The sequence shown here is derived from an EMBL/GenBank/DDBJ whole genome shotgun (WGS) entry which is preliminary data.</text>
</comment>
<dbReference type="Pfam" id="PF13692">
    <property type="entry name" value="Glyco_trans_1_4"/>
    <property type="match status" value="1"/>
</dbReference>
<dbReference type="Proteomes" id="UP000197535">
    <property type="component" value="Unassembled WGS sequence"/>
</dbReference>
<accession>A0A254TBB1</accession>
<dbReference type="CDD" id="cd03808">
    <property type="entry name" value="GT4_CapM-like"/>
    <property type="match status" value="1"/>
</dbReference>
<keyword evidence="2" id="KW-0808">Transferase</keyword>
<name>A0A254TBB1_9BURK</name>
<dbReference type="InterPro" id="IPR028098">
    <property type="entry name" value="Glyco_trans_4-like_N"/>
</dbReference>
<dbReference type="EMBL" id="LSTO01000003">
    <property type="protein sequence ID" value="OWW18562.1"/>
    <property type="molecule type" value="Genomic_DNA"/>
</dbReference>
<dbReference type="SUPFAM" id="SSF53756">
    <property type="entry name" value="UDP-Glycosyltransferase/glycogen phosphorylase"/>
    <property type="match status" value="1"/>
</dbReference>
<dbReference type="GO" id="GO:0016757">
    <property type="term" value="F:glycosyltransferase activity"/>
    <property type="evidence" value="ECO:0007669"/>
    <property type="project" value="TreeGrafter"/>
</dbReference>
<dbReference type="PANTHER" id="PTHR12526">
    <property type="entry name" value="GLYCOSYLTRANSFERASE"/>
    <property type="match status" value="1"/>
</dbReference>
<proteinExistence type="predicted"/>